<evidence type="ECO:0000256" key="1">
    <source>
        <dbReference type="ARBA" id="ARBA00010617"/>
    </source>
</evidence>
<keyword evidence="2" id="KW-0408">Iron</keyword>
<proteinExistence type="inferred from homology"/>
<gene>
    <name evidence="3" type="ORF">LWC34_25635</name>
</gene>
<keyword evidence="2" id="KW-0479">Metal-binding</keyword>
<keyword evidence="2" id="KW-0349">Heme</keyword>
<dbReference type="EMBL" id="JAJVCN010000002">
    <property type="protein sequence ID" value="MCE7006194.1"/>
    <property type="molecule type" value="Genomic_DNA"/>
</dbReference>
<dbReference type="InterPro" id="IPR036396">
    <property type="entry name" value="Cyt_P450_sf"/>
</dbReference>
<keyword evidence="2" id="KW-0503">Monooxygenase</keyword>
<name>A0ABS8ZEF1_9PSEU</name>
<keyword evidence="4" id="KW-1185">Reference proteome</keyword>
<comment type="caution">
    <text evidence="3">The sequence shown here is derived from an EMBL/GenBank/DDBJ whole genome shotgun (WGS) entry which is preliminary data.</text>
</comment>
<dbReference type="Proteomes" id="UP001521150">
    <property type="component" value="Unassembled WGS sequence"/>
</dbReference>
<organism evidence="3 4">
    <name type="scientific">Kibdelosporangium philippinense</name>
    <dbReference type="NCBI Taxonomy" id="211113"/>
    <lineage>
        <taxon>Bacteria</taxon>
        <taxon>Bacillati</taxon>
        <taxon>Actinomycetota</taxon>
        <taxon>Actinomycetes</taxon>
        <taxon>Pseudonocardiales</taxon>
        <taxon>Pseudonocardiaceae</taxon>
        <taxon>Kibdelosporangium</taxon>
    </lineage>
</organism>
<dbReference type="RefSeq" id="WP_233727696.1">
    <property type="nucleotide sequence ID" value="NZ_JAJVCN010000002.1"/>
</dbReference>
<protein>
    <submittedName>
        <fullName evidence="3">Cytochrome P450</fullName>
    </submittedName>
</protein>
<comment type="similarity">
    <text evidence="1 2">Belongs to the cytochrome P450 family.</text>
</comment>
<evidence type="ECO:0000313" key="4">
    <source>
        <dbReference type="Proteomes" id="UP001521150"/>
    </source>
</evidence>
<accession>A0ABS8ZEF1</accession>
<dbReference type="InterPro" id="IPR001128">
    <property type="entry name" value="Cyt_P450"/>
</dbReference>
<dbReference type="Gene3D" id="1.10.630.10">
    <property type="entry name" value="Cytochrome P450"/>
    <property type="match status" value="1"/>
</dbReference>
<dbReference type="PANTHER" id="PTHR46696:SF1">
    <property type="entry name" value="CYTOCHROME P450 YJIB-RELATED"/>
    <property type="match status" value="1"/>
</dbReference>
<dbReference type="PRINTS" id="PR00359">
    <property type="entry name" value="BP450"/>
</dbReference>
<dbReference type="CDD" id="cd11029">
    <property type="entry name" value="CYP107-like"/>
    <property type="match status" value="1"/>
</dbReference>
<dbReference type="Pfam" id="PF00067">
    <property type="entry name" value="p450"/>
    <property type="match status" value="1"/>
</dbReference>
<reference evidence="3 4" key="1">
    <citation type="submission" date="2021-12" db="EMBL/GenBank/DDBJ databases">
        <title>Genome sequence of Kibdelosporangium philippinense ATCC 49844.</title>
        <authorList>
            <person name="Fedorov E.A."/>
            <person name="Omeragic M."/>
            <person name="Shalygina K.F."/>
            <person name="Maclea K.S."/>
        </authorList>
    </citation>
    <scope>NUCLEOTIDE SEQUENCE [LARGE SCALE GENOMIC DNA]</scope>
    <source>
        <strain evidence="3 4">ATCC 49844</strain>
    </source>
</reference>
<dbReference type="PROSITE" id="PS00086">
    <property type="entry name" value="CYTOCHROME_P450"/>
    <property type="match status" value="1"/>
</dbReference>
<dbReference type="InterPro" id="IPR017972">
    <property type="entry name" value="Cyt_P450_CS"/>
</dbReference>
<dbReference type="InterPro" id="IPR002397">
    <property type="entry name" value="Cyt_P450_B"/>
</dbReference>
<keyword evidence="2" id="KW-0560">Oxidoreductase</keyword>
<evidence type="ECO:0000256" key="2">
    <source>
        <dbReference type="RuleBase" id="RU000461"/>
    </source>
</evidence>
<evidence type="ECO:0000313" key="3">
    <source>
        <dbReference type="EMBL" id="MCE7006194.1"/>
    </source>
</evidence>
<dbReference type="PANTHER" id="PTHR46696">
    <property type="entry name" value="P450, PUTATIVE (EUROFUNG)-RELATED"/>
    <property type="match status" value="1"/>
</dbReference>
<dbReference type="SUPFAM" id="SSF48264">
    <property type="entry name" value="Cytochrome P450"/>
    <property type="match status" value="1"/>
</dbReference>
<sequence>MYDAEFFADPHPTYGRMRAEAAVHRVQDPKGLTYWLITRFDEGKAALADPRLAKDPRRAWDALRAAGMVSGSPSEATFDLHSTDPPDHTRLRDAVTKAFTPGRVEALRPRVQAIADDLVSGFGSAVDLIGDYAYPLSLTVIAELLGIPIADREQFRVWTTAAMTPPYIESAGLSREEGGRLLRQYVTDFVDAKEEADDLVSALLNTSLSRTEVITLTQQLLFAGHEPTMNLIGNGMATLLRHPAQLSLLRANLSLLPRAIDELIRFDGPTARASPRYATTDIEIAGSVIPAGSVVVVGIASANRDPLRFASPDVLDISRQVTHLAFGHGIHRCLGVPLARLEAEIGIGTLLSLSLELADELEWHPFPVFRGLKALRVSATPRR</sequence>